<dbReference type="InterPro" id="IPR032781">
    <property type="entry name" value="ABC_tran_Xtn"/>
</dbReference>
<evidence type="ECO:0000256" key="2">
    <source>
        <dbReference type="ARBA" id="ARBA00022741"/>
    </source>
</evidence>
<evidence type="ECO:0000256" key="1">
    <source>
        <dbReference type="ARBA" id="ARBA00022737"/>
    </source>
</evidence>
<dbReference type="EMBL" id="MGFE01000016">
    <property type="protein sequence ID" value="OGL98746.1"/>
    <property type="molecule type" value="Genomic_DNA"/>
</dbReference>
<evidence type="ECO:0000259" key="5">
    <source>
        <dbReference type="PROSITE" id="PS50893"/>
    </source>
</evidence>
<dbReference type="CDD" id="cd03221">
    <property type="entry name" value="ABCF_EF-3"/>
    <property type="match status" value="1"/>
</dbReference>
<sequence length="591" mass="65706">MRPLLEATGLVKIYGRQKVLDKVSFVISEGAHIGLIGRNGSGKTTLLRILAGDEECDGGDVRQMPWARLGVLRQHDLLPETGTTIAFLADGSGRPEWECAKLAARFGLCPAELQKAPASLSGGYQMRVKIVRMLLDRPTLLLLDEPMNYLDLPTLLLLEEFLKDYPGAFVMTSHDREAMQNICASTWEIDRAMLSEFPGDLETYLDWKEEQAEFVRRTNKRLRREMADAQAFVDRFRAKASLATRAQSKMKHIAKLRTQLRQTGTDLPTAAFRIPCPRITSGPAVVCDGLSVGYGGMAVVRDISLDIPRGAKVGVVGENGRGKSTLLKTLAGILPAIDGTYKWWHHADIGYFSQLSEDTLSPDMTVLQALTAAAPSDASAEQVLAAAGAFLFRNDDLEKPCRVLSGGERARVRLARLILRAHNVLILDEPTNHLDVETVEVLAGALKQYPGTVVVVSHARTFMNALVDRLYEIRSGSIRHYTGTYEEYVSDLTAYSEEVSHASADVADERIEANKERKERTAVLRQLRRSQERFEARMAAVDKEKSMLLAFFFENPTDYAPDKAMRLAELNDELSSLEKEWLAVEEKIILA</sequence>
<accession>A0A1F7W7Y4</accession>
<dbReference type="GO" id="GO:0016887">
    <property type="term" value="F:ATP hydrolysis activity"/>
    <property type="evidence" value="ECO:0007669"/>
    <property type="project" value="InterPro"/>
</dbReference>
<dbReference type="SUPFAM" id="SSF52540">
    <property type="entry name" value="P-loop containing nucleoside triphosphate hydrolases"/>
    <property type="match status" value="2"/>
</dbReference>
<dbReference type="PROSITE" id="PS00211">
    <property type="entry name" value="ABC_TRANSPORTER_1"/>
    <property type="match status" value="1"/>
</dbReference>
<reference evidence="6 7" key="1">
    <citation type="journal article" date="2016" name="Nat. Commun.">
        <title>Thousands of microbial genomes shed light on interconnected biogeochemical processes in an aquifer system.</title>
        <authorList>
            <person name="Anantharaman K."/>
            <person name="Brown C.T."/>
            <person name="Hug L.A."/>
            <person name="Sharon I."/>
            <person name="Castelle C.J."/>
            <person name="Probst A.J."/>
            <person name="Thomas B.C."/>
            <person name="Singh A."/>
            <person name="Wilkins M.J."/>
            <person name="Karaoz U."/>
            <person name="Brodie E.L."/>
            <person name="Williams K.H."/>
            <person name="Hubbard S.S."/>
            <person name="Banfield J.F."/>
        </authorList>
    </citation>
    <scope>NUCLEOTIDE SEQUENCE [LARGE SCALE GENOMIC DNA]</scope>
</reference>
<dbReference type="Pfam" id="PF00005">
    <property type="entry name" value="ABC_tran"/>
    <property type="match status" value="2"/>
</dbReference>
<dbReference type="PROSITE" id="PS50893">
    <property type="entry name" value="ABC_TRANSPORTER_2"/>
    <property type="match status" value="2"/>
</dbReference>
<comment type="caution">
    <text evidence="6">The sequence shown here is derived from an EMBL/GenBank/DDBJ whole genome shotgun (WGS) entry which is preliminary data.</text>
</comment>
<dbReference type="SMART" id="SM00382">
    <property type="entry name" value="AAA"/>
    <property type="match status" value="2"/>
</dbReference>
<keyword evidence="2" id="KW-0547">Nucleotide-binding</keyword>
<proteinExistence type="predicted"/>
<feature type="domain" description="ABC transporter" evidence="5">
    <location>
        <begin position="285"/>
        <end position="500"/>
    </location>
</feature>
<dbReference type="AlphaFoldDB" id="A0A1F7W7Y4"/>
<dbReference type="InterPro" id="IPR027417">
    <property type="entry name" value="P-loop_NTPase"/>
</dbReference>
<keyword evidence="4" id="KW-0175">Coiled coil</keyword>
<feature type="coiled-coil region" evidence="4">
    <location>
        <begin position="205"/>
        <end position="239"/>
    </location>
</feature>
<evidence type="ECO:0000313" key="6">
    <source>
        <dbReference type="EMBL" id="OGL98746.1"/>
    </source>
</evidence>
<dbReference type="Gene3D" id="3.40.50.300">
    <property type="entry name" value="P-loop containing nucleotide triphosphate hydrolases"/>
    <property type="match status" value="2"/>
</dbReference>
<gene>
    <name evidence="6" type="ORF">A2304_01020</name>
</gene>
<dbReference type="Proteomes" id="UP000176501">
    <property type="component" value="Unassembled WGS sequence"/>
</dbReference>
<evidence type="ECO:0000313" key="7">
    <source>
        <dbReference type="Proteomes" id="UP000176501"/>
    </source>
</evidence>
<dbReference type="Pfam" id="PF12848">
    <property type="entry name" value="ABC_tran_Xtn"/>
    <property type="match status" value="1"/>
</dbReference>
<dbReference type="InterPro" id="IPR050611">
    <property type="entry name" value="ABCF"/>
</dbReference>
<feature type="domain" description="ABC transporter" evidence="5">
    <location>
        <begin position="5"/>
        <end position="217"/>
    </location>
</feature>
<evidence type="ECO:0000256" key="4">
    <source>
        <dbReference type="SAM" id="Coils"/>
    </source>
</evidence>
<keyword evidence="1" id="KW-0677">Repeat</keyword>
<dbReference type="InterPro" id="IPR003439">
    <property type="entry name" value="ABC_transporter-like_ATP-bd"/>
</dbReference>
<dbReference type="PANTHER" id="PTHR19211">
    <property type="entry name" value="ATP-BINDING TRANSPORT PROTEIN-RELATED"/>
    <property type="match status" value="1"/>
</dbReference>
<dbReference type="InterPro" id="IPR003593">
    <property type="entry name" value="AAA+_ATPase"/>
</dbReference>
<organism evidence="6 7">
    <name type="scientific">Candidatus Uhrbacteria bacterium RIFOXYB2_FULL_57_15</name>
    <dbReference type="NCBI Taxonomy" id="1802422"/>
    <lineage>
        <taxon>Bacteria</taxon>
        <taxon>Candidatus Uhriibacteriota</taxon>
    </lineage>
</organism>
<keyword evidence="3" id="KW-0067">ATP-binding</keyword>
<dbReference type="InterPro" id="IPR017871">
    <property type="entry name" value="ABC_transporter-like_CS"/>
</dbReference>
<feature type="coiled-coil region" evidence="4">
    <location>
        <begin position="524"/>
        <end position="587"/>
    </location>
</feature>
<evidence type="ECO:0000256" key="3">
    <source>
        <dbReference type="ARBA" id="ARBA00022840"/>
    </source>
</evidence>
<name>A0A1F7W7Y4_9BACT</name>
<protein>
    <recommendedName>
        <fullName evidence="5">ABC transporter domain-containing protein</fullName>
    </recommendedName>
</protein>
<dbReference type="GO" id="GO:0005524">
    <property type="term" value="F:ATP binding"/>
    <property type="evidence" value="ECO:0007669"/>
    <property type="project" value="UniProtKB-KW"/>
</dbReference>
<dbReference type="PANTHER" id="PTHR19211:SF14">
    <property type="entry name" value="ATP-BINDING CASSETTE SUB-FAMILY F MEMBER 1"/>
    <property type="match status" value="1"/>
</dbReference>